<proteinExistence type="predicted"/>
<protein>
    <recommendedName>
        <fullName evidence="5">F-box domain-containing protein</fullName>
    </recommendedName>
</protein>
<dbReference type="EMBL" id="JBJUIK010000008">
    <property type="protein sequence ID" value="KAL3519645.1"/>
    <property type="molecule type" value="Genomic_DNA"/>
</dbReference>
<dbReference type="Pfam" id="PF00646">
    <property type="entry name" value="F-box"/>
    <property type="match status" value="1"/>
</dbReference>
<evidence type="ECO:0000313" key="3">
    <source>
        <dbReference type="EMBL" id="KAL3519645.1"/>
    </source>
</evidence>
<reference evidence="3 4" key="1">
    <citation type="submission" date="2024-11" db="EMBL/GenBank/DDBJ databases">
        <title>A near-complete genome assembly of Cinchona calisaya.</title>
        <authorList>
            <person name="Lian D.C."/>
            <person name="Zhao X.W."/>
            <person name="Wei L."/>
        </authorList>
    </citation>
    <scope>NUCLEOTIDE SEQUENCE [LARGE SCALE GENOMIC DNA]</scope>
    <source>
        <tissue evidence="3">Nenye</tissue>
    </source>
</reference>
<dbReference type="AlphaFoldDB" id="A0ABD2ZN86"/>
<sequence length="428" mass="49109">MASPKESKKAKTISVNNTYSPIAEDMPDEVVEKIISYFPLKECTRAALVSKRFTNSWKFCSNLCFEVDEQRLPRDAYASLVDRVLDQHLGPKIERLVVAYDPTGQENRVIDWIRKVVAKGVEELILDFSNDGQAFPFSSHLIDVTPIRVLKLNYCELGFSEQLSGLRFLKTLVLKNIRLMNNLTDTIFSNCLLLENLEFVNCSNNTRLQILAGHLKHFKSLKMEGFKDLISVFINAPTLKSLCYNGDICRFNLNWLFPCLDVASFYFRGNRNYKQLDGVEGIIMSVTFCLQLTICSTILEGLSHKMKNFEYKEFQFCLWRLKELTLFLGGSSYDRGTTFVNPCDIVYFLKKCPLIENIYIDVDEQRLPRAAYASLVDHVLDQHLGPKVERLAVAYDPTGQENRVIDWIQKVVNKGVEELILDFTDGDH</sequence>
<dbReference type="InterPro" id="IPR001810">
    <property type="entry name" value="F-box_dom"/>
</dbReference>
<dbReference type="InterPro" id="IPR032675">
    <property type="entry name" value="LRR_dom_sf"/>
</dbReference>
<feature type="domain" description="At1g61320/AtMIF1 LRR" evidence="2">
    <location>
        <begin position="85"/>
        <end position="367"/>
    </location>
</feature>
<dbReference type="InterPro" id="IPR036047">
    <property type="entry name" value="F-box-like_dom_sf"/>
</dbReference>
<dbReference type="Pfam" id="PF23622">
    <property type="entry name" value="LRR_At1g61320_AtMIF1"/>
    <property type="match status" value="1"/>
</dbReference>
<name>A0ABD2ZN86_9GENT</name>
<evidence type="ECO:0008006" key="5">
    <source>
        <dbReference type="Google" id="ProtNLM"/>
    </source>
</evidence>
<dbReference type="InterPro" id="IPR055357">
    <property type="entry name" value="LRR_At1g61320_AtMIF1"/>
</dbReference>
<evidence type="ECO:0000259" key="2">
    <source>
        <dbReference type="Pfam" id="PF23622"/>
    </source>
</evidence>
<comment type="caution">
    <text evidence="3">The sequence shown here is derived from an EMBL/GenBank/DDBJ whole genome shotgun (WGS) entry which is preliminary data.</text>
</comment>
<evidence type="ECO:0000313" key="4">
    <source>
        <dbReference type="Proteomes" id="UP001630127"/>
    </source>
</evidence>
<evidence type="ECO:0000259" key="1">
    <source>
        <dbReference type="Pfam" id="PF00646"/>
    </source>
</evidence>
<accession>A0ABD2ZN86</accession>
<feature type="domain" description="F-box" evidence="1">
    <location>
        <begin position="25"/>
        <end position="60"/>
    </location>
</feature>
<dbReference type="Gene3D" id="3.80.10.10">
    <property type="entry name" value="Ribonuclease Inhibitor"/>
    <property type="match status" value="1"/>
</dbReference>
<dbReference type="PANTHER" id="PTHR34145">
    <property type="entry name" value="OS02G0105600 PROTEIN"/>
    <property type="match status" value="1"/>
</dbReference>
<dbReference type="SUPFAM" id="SSF81383">
    <property type="entry name" value="F-box domain"/>
    <property type="match status" value="1"/>
</dbReference>
<dbReference type="PANTHER" id="PTHR34145:SF77">
    <property type="match status" value="1"/>
</dbReference>
<organism evidence="3 4">
    <name type="scientific">Cinchona calisaya</name>
    <dbReference type="NCBI Taxonomy" id="153742"/>
    <lineage>
        <taxon>Eukaryota</taxon>
        <taxon>Viridiplantae</taxon>
        <taxon>Streptophyta</taxon>
        <taxon>Embryophyta</taxon>
        <taxon>Tracheophyta</taxon>
        <taxon>Spermatophyta</taxon>
        <taxon>Magnoliopsida</taxon>
        <taxon>eudicotyledons</taxon>
        <taxon>Gunneridae</taxon>
        <taxon>Pentapetalae</taxon>
        <taxon>asterids</taxon>
        <taxon>lamiids</taxon>
        <taxon>Gentianales</taxon>
        <taxon>Rubiaceae</taxon>
        <taxon>Cinchonoideae</taxon>
        <taxon>Cinchoneae</taxon>
        <taxon>Cinchona</taxon>
    </lineage>
</organism>
<dbReference type="SUPFAM" id="SSF52047">
    <property type="entry name" value="RNI-like"/>
    <property type="match status" value="1"/>
</dbReference>
<gene>
    <name evidence="3" type="ORF">ACH5RR_017794</name>
</gene>
<dbReference type="Proteomes" id="UP001630127">
    <property type="component" value="Unassembled WGS sequence"/>
</dbReference>
<dbReference type="InterPro" id="IPR053772">
    <property type="entry name" value="At1g61320/At1g61330-like"/>
</dbReference>
<keyword evidence="4" id="KW-1185">Reference proteome</keyword>